<feature type="compositionally biased region" description="Basic residues" evidence="1">
    <location>
        <begin position="304"/>
        <end position="317"/>
    </location>
</feature>
<feature type="transmembrane region" description="Helical" evidence="2">
    <location>
        <begin position="78"/>
        <end position="99"/>
    </location>
</feature>
<sequence>MTTFIETRVEAPAFAAAVPAPAAPNTDRMTARPSAEAAWWLVLGETPGHAAITGVFYAVCLIAAVFGQSLVGTAVLGLALWFALTLACALELAGVKFAYDAAVARAAGEHAIVPQALSYVLAAIAVGVNIFGHLVMGDAFGAAVFGLFSALAFIAFTIRAEFRRRQADRAAGKAAHPTPAYGLTRWVTQRAVTKRAKALAAADPTLGLYGSLAAAETAIAAEARRAEIAGLLRRKALADFNGDKLRASLYVAQYDLDRIAAELCEQADHGAAVADIAADLNAERTAPARTTPTAETAAPAPAPKPRRARTSTAKAKRTNTADDAALVARLRALAAETGTAVSINRARTEFRIGTPRATRLVGLAADAAYTLPAEIPATD</sequence>
<evidence type="ECO:0000256" key="2">
    <source>
        <dbReference type="SAM" id="Phobius"/>
    </source>
</evidence>
<dbReference type="EMBL" id="JAUEMJ010000004">
    <property type="protein sequence ID" value="MDN3240849.1"/>
    <property type="molecule type" value="Genomic_DNA"/>
</dbReference>
<dbReference type="Proteomes" id="UP001171902">
    <property type="component" value="Unassembled WGS sequence"/>
</dbReference>
<evidence type="ECO:0000256" key="1">
    <source>
        <dbReference type="SAM" id="MobiDB-lite"/>
    </source>
</evidence>
<keyword evidence="2" id="KW-1133">Transmembrane helix</keyword>
<keyword evidence="2" id="KW-0472">Membrane</keyword>
<organism evidence="3 4">
    <name type="scientific">Glycomyces tritici</name>
    <dbReference type="NCBI Taxonomy" id="2665176"/>
    <lineage>
        <taxon>Bacteria</taxon>
        <taxon>Bacillati</taxon>
        <taxon>Actinomycetota</taxon>
        <taxon>Actinomycetes</taxon>
        <taxon>Glycomycetales</taxon>
        <taxon>Glycomycetaceae</taxon>
        <taxon>Glycomyces</taxon>
    </lineage>
</organism>
<feature type="compositionally biased region" description="Low complexity" evidence="1">
    <location>
        <begin position="286"/>
        <end position="299"/>
    </location>
</feature>
<feature type="transmembrane region" description="Helical" evidence="2">
    <location>
        <begin position="38"/>
        <end position="66"/>
    </location>
</feature>
<evidence type="ECO:0008006" key="5">
    <source>
        <dbReference type="Google" id="ProtNLM"/>
    </source>
</evidence>
<dbReference type="RefSeq" id="WP_289957772.1">
    <property type="nucleotide sequence ID" value="NZ_JAUEMJ010000004.1"/>
</dbReference>
<evidence type="ECO:0000313" key="4">
    <source>
        <dbReference type="Proteomes" id="UP001171902"/>
    </source>
</evidence>
<gene>
    <name evidence="3" type="ORF">QWI33_14025</name>
</gene>
<comment type="caution">
    <text evidence="3">The sequence shown here is derived from an EMBL/GenBank/DDBJ whole genome shotgun (WGS) entry which is preliminary data.</text>
</comment>
<keyword evidence="4" id="KW-1185">Reference proteome</keyword>
<accession>A0ABT7YQB6</accession>
<protein>
    <recommendedName>
        <fullName evidence="5">DUF2637 domain-containing protein</fullName>
    </recommendedName>
</protein>
<feature type="region of interest" description="Disordered" evidence="1">
    <location>
        <begin position="286"/>
        <end position="318"/>
    </location>
</feature>
<feature type="transmembrane region" description="Helical" evidence="2">
    <location>
        <begin position="111"/>
        <end position="133"/>
    </location>
</feature>
<feature type="transmembrane region" description="Helical" evidence="2">
    <location>
        <begin position="139"/>
        <end position="158"/>
    </location>
</feature>
<evidence type="ECO:0000313" key="3">
    <source>
        <dbReference type="EMBL" id="MDN3240849.1"/>
    </source>
</evidence>
<name>A0ABT7YQB6_9ACTN</name>
<keyword evidence="2" id="KW-0812">Transmembrane</keyword>
<proteinExistence type="predicted"/>
<reference evidence="3" key="1">
    <citation type="submission" date="2023-06" db="EMBL/GenBank/DDBJ databases">
        <title>Gycomyces niveus sp.nov., a novel actinomycete isolated from soil in Shouguang.</title>
        <authorList>
            <person name="Yang X."/>
            <person name="Zhao J."/>
        </authorList>
    </citation>
    <scope>NUCLEOTIDE SEQUENCE</scope>
    <source>
        <strain evidence="3">NEAU C2</strain>
    </source>
</reference>